<evidence type="ECO:0000256" key="3">
    <source>
        <dbReference type="ARBA" id="ARBA00022553"/>
    </source>
</evidence>
<feature type="domain" description="Histidine kinase" evidence="9">
    <location>
        <begin position="447"/>
        <end position="639"/>
    </location>
</feature>
<evidence type="ECO:0000313" key="11">
    <source>
        <dbReference type="Proteomes" id="UP000326509"/>
    </source>
</evidence>
<keyword evidence="11" id="KW-1185">Reference proteome</keyword>
<dbReference type="InterPro" id="IPR005467">
    <property type="entry name" value="His_kinase_dom"/>
</dbReference>
<proteinExistence type="predicted"/>
<organism evidence="10 11">
    <name type="scientific">Patiriisocius marinus</name>
    <dbReference type="NCBI Taxonomy" id="1397112"/>
    <lineage>
        <taxon>Bacteria</taxon>
        <taxon>Pseudomonadati</taxon>
        <taxon>Bacteroidota</taxon>
        <taxon>Flavobacteriia</taxon>
        <taxon>Flavobacteriales</taxon>
        <taxon>Flavobacteriaceae</taxon>
        <taxon>Patiriisocius</taxon>
    </lineage>
</organism>
<dbReference type="InterPro" id="IPR019734">
    <property type="entry name" value="TPR_rpt"/>
</dbReference>
<evidence type="ECO:0000256" key="4">
    <source>
        <dbReference type="ARBA" id="ARBA00022679"/>
    </source>
</evidence>
<dbReference type="RefSeq" id="WP_151672104.1">
    <property type="nucleotide sequence ID" value="NZ_BKCG01000001.1"/>
</dbReference>
<evidence type="ECO:0000259" key="9">
    <source>
        <dbReference type="PROSITE" id="PS50109"/>
    </source>
</evidence>
<dbReference type="GO" id="GO:0005524">
    <property type="term" value="F:ATP binding"/>
    <property type="evidence" value="ECO:0007669"/>
    <property type="project" value="UniProtKB-KW"/>
</dbReference>
<dbReference type="OrthoDB" id="9767435at2"/>
<dbReference type="Gene3D" id="3.30.565.10">
    <property type="entry name" value="Histidine kinase-like ATPase, C-terminal domain"/>
    <property type="match status" value="1"/>
</dbReference>
<comment type="caution">
    <text evidence="10">The sequence shown here is derived from an EMBL/GenBank/DDBJ whole genome shotgun (WGS) entry which is preliminary data.</text>
</comment>
<dbReference type="Gene3D" id="3.30.450.20">
    <property type="entry name" value="PAS domain"/>
    <property type="match status" value="1"/>
</dbReference>
<evidence type="ECO:0000256" key="6">
    <source>
        <dbReference type="ARBA" id="ARBA00022777"/>
    </source>
</evidence>
<accession>A0A5J4ILU4</accession>
<dbReference type="SUPFAM" id="SSF48452">
    <property type="entry name" value="TPR-like"/>
    <property type="match status" value="1"/>
</dbReference>
<keyword evidence="7" id="KW-0067">ATP-binding</keyword>
<protein>
    <recommendedName>
        <fullName evidence="2">histidine kinase</fullName>
        <ecNumber evidence="2">2.7.13.3</ecNumber>
    </recommendedName>
</protein>
<dbReference type="GO" id="GO:0004673">
    <property type="term" value="F:protein histidine kinase activity"/>
    <property type="evidence" value="ECO:0007669"/>
    <property type="project" value="UniProtKB-EC"/>
</dbReference>
<evidence type="ECO:0000256" key="1">
    <source>
        <dbReference type="ARBA" id="ARBA00000085"/>
    </source>
</evidence>
<dbReference type="PANTHER" id="PTHR41523:SF8">
    <property type="entry name" value="ETHYLENE RESPONSE SENSOR PROTEIN"/>
    <property type="match status" value="1"/>
</dbReference>
<evidence type="ECO:0000256" key="8">
    <source>
        <dbReference type="SAM" id="Phobius"/>
    </source>
</evidence>
<dbReference type="EC" id="2.7.13.3" evidence="2"/>
<dbReference type="InterPro" id="IPR003594">
    <property type="entry name" value="HATPase_dom"/>
</dbReference>
<dbReference type="SUPFAM" id="SSF55874">
    <property type="entry name" value="ATPase domain of HSP90 chaperone/DNA topoisomerase II/histidine kinase"/>
    <property type="match status" value="1"/>
</dbReference>
<keyword evidence="8" id="KW-0472">Membrane</keyword>
<evidence type="ECO:0000256" key="2">
    <source>
        <dbReference type="ARBA" id="ARBA00012438"/>
    </source>
</evidence>
<evidence type="ECO:0000313" key="10">
    <source>
        <dbReference type="EMBL" id="GER58005.1"/>
    </source>
</evidence>
<keyword evidence="8" id="KW-0812">Transmembrane</keyword>
<evidence type="ECO:0000256" key="7">
    <source>
        <dbReference type="ARBA" id="ARBA00022840"/>
    </source>
</evidence>
<reference evidence="10 11" key="1">
    <citation type="submission" date="2019-08" db="EMBL/GenBank/DDBJ databases">
        <title>Draft genome sequence of Ulvibacter marinus type strain NBRC 109484.</title>
        <authorList>
            <person name="Kawano K."/>
            <person name="Ushijima N."/>
            <person name="Kihara M."/>
            <person name="Itoh H."/>
        </authorList>
    </citation>
    <scope>NUCLEOTIDE SEQUENCE [LARGE SCALE GENOMIC DNA]</scope>
    <source>
        <strain evidence="10 11">NBRC 109484</strain>
    </source>
</reference>
<dbReference type="InterPro" id="IPR011495">
    <property type="entry name" value="Sig_transdc_His_kin_sub2_dim/P"/>
</dbReference>
<sequence length="642" mass="73585">MQAQQTKRELDSLLSILPVEINSTKTFNKLMLIDFGQFQTYNQLDKEYLRQENQFSSAVKWAMKYGNEELVIKAKLALFFFYSANRKDELSIEKGTELLKFENSLTEDEMLKLVLRLQGTYKSIEAYNEIVKLLPYLEKYVYNKMDLGLEEPRKSAELGWAFFHTRNYAAAAEQFLAEANYFDKRNLSKVVVASMINNAGLSYAKIGNYEKAKESYTLALIKLNEAEVGSDKLNSKEYISYFKEVVLGSSAEIDFKNGNYESALPVFKRLITLSRSPDIKDKFKEHQSQFFVSEIYSNMNYPSLALKYLDSAATNVENITDRRIKIEELRGKIYLQLGDTNASVAVFRNAQRLSDSIQQVQISRDNMVAQAKYLSLERDKELDEIKEEIILKDKLNKYQWYAIFLSLFLIAIIGYYYFISLRSNRIINGQKVNLEASVKEKEILLKEIHHRVKNNLQVITGLLQLQSKKTDSPAMLLALQDSQRQVNSMALVHEMLFQQEDQSLVPMSTYLTKLTNQLLYSLSSKNITAKTSIEETIELSINKAIPLGLILSELLSNTYKYAFDENEGLVTVALVKNAPFMYTFKYSDNGKGLPSNFNMKSQKTLGFRLLHMLAEELGGEILIDGISGLKIEVNFKDENSNG</sequence>
<keyword evidence="3" id="KW-0597">Phosphoprotein</keyword>
<dbReference type="SMART" id="SM00028">
    <property type="entry name" value="TPR"/>
    <property type="match status" value="3"/>
</dbReference>
<evidence type="ECO:0000256" key="5">
    <source>
        <dbReference type="ARBA" id="ARBA00022741"/>
    </source>
</evidence>
<keyword evidence="4" id="KW-0808">Transferase</keyword>
<comment type="catalytic activity">
    <reaction evidence="1">
        <text>ATP + protein L-histidine = ADP + protein N-phospho-L-histidine.</text>
        <dbReference type="EC" id="2.7.13.3"/>
    </reaction>
</comment>
<dbReference type="Gene3D" id="1.25.40.10">
    <property type="entry name" value="Tetratricopeptide repeat domain"/>
    <property type="match status" value="1"/>
</dbReference>
<gene>
    <name evidence="10" type="ORF">ULMA_01130</name>
</gene>
<name>A0A5J4ILU4_9FLAO</name>
<dbReference type="Proteomes" id="UP000326509">
    <property type="component" value="Unassembled WGS sequence"/>
</dbReference>
<feature type="transmembrane region" description="Helical" evidence="8">
    <location>
        <begin position="398"/>
        <end position="418"/>
    </location>
</feature>
<dbReference type="InterPro" id="IPR036890">
    <property type="entry name" value="HATPase_C_sf"/>
</dbReference>
<dbReference type="PANTHER" id="PTHR41523">
    <property type="entry name" value="TWO-COMPONENT SYSTEM SENSOR PROTEIN"/>
    <property type="match status" value="1"/>
</dbReference>
<dbReference type="AlphaFoldDB" id="A0A5J4ILU4"/>
<dbReference type="InterPro" id="IPR011990">
    <property type="entry name" value="TPR-like_helical_dom_sf"/>
</dbReference>
<dbReference type="Pfam" id="PF07568">
    <property type="entry name" value="HisKA_2"/>
    <property type="match status" value="1"/>
</dbReference>
<dbReference type="PROSITE" id="PS50109">
    <property type="entry name" value="HIS_KIN"/>
    <property type="match status" value="1"/>
</dbReference>
<keyword evidence="8" id="KW-1133">Transmembrane helix</keyword>
<keyword evidence="6" id="KW-0418">Kinase</keyword>
<dbReference type="EMBL" id="BKCG01000001">
    <property type="protein sequence ID" value="GER58005.1"/>
    <property type="molecule type" value="Genomic_DNA"/>
</dbReference>
<dbReference type="Pfam" id="PF13181">
    <property type="entry name" value="TPR_8"/>
    <property type="match status" value="2"/>
</dbReference>
<dbReference type="SMART" id="SM00387">
    <property type="entry name" value="HATPase_c"/>
    <property type="match status" value="1"/>
</dbReference>
<keyword evidence="5" id="KW-0547">Nucleotide-binding</keyword>